<proteinExistence type="predicted"/>
<evidence type="ECO:0000313" key="2">
    <source>
        <dbReference type="Proteomes" id="UP000094336"/>
    </source>
</evidence>
<reference evidence="2" key="1">
    <citation type="submission" date="2016-05" db="EMBL/GenBank/DDBJ databases">
        <title>Comparative genomics of biotechnologically important yeasts.</title>
        <authorList>
            <consortium name="DOE Joint Genome Institute"/>
            <person name="Riley R."/>
            <person name="Haridas S."/>
            <person name="Wolfe K.H."/>
            <person name="Lopes M.R."/>
            <person name="Hittinger C.T."/>
            <person name="Goker M."/>
            <person name="Salamov A."/>
            <person name="Wisecaver J."/>
            <person name="Long T.M."/>
            <person name="Aerts A.L."/>
            <person name="Barry K."/>
            <person name="Choi C."/>
            <person name="Clum A."/>
            <person name="Coughlan A.Y."/>
            <person name="Deshpande S."/>
            <person name="Douglass A.P."/>
            <person name="Hanson S.J."/>
            <person name="Klenk H.-P."/>
            <person name="Labutti K."/>
            <person name="Lapidus A."/>
            <person name="Lindquist E."/>
            <person name="Lipzen A."/>
            <person name="Meier-Kolthoff J.P."/>
            <person name="Ohm R.A."/>
            <person name="Otillar R.P."/>
            <person name="Pangilinan J."/>
            <person name="Peng Y."/>
            <person name="Rokas A."/>
            <person name="Rosa C.A."/>
            <person name="Scheuner C."/>
            <person name="Sibirny A.A."/>
            <person name="Slot J.C."/>
            <person name="Stielow J.B."/>
            <person name="Sun H."/>
            <person name="Kurtzman C.P."/>
            <person name="Blackwell M."/>
            <person name="Grigoriev I.V."/>
            <person name="Jeffries T.W."/>
        </authorList>
    </citation>
    <scope>NUCLEOTIDE SEQUENCE [LARGE SCALE GENOMIC DNA]</scope>
    <source>
        <strain evidence="2">NRRL Y-12698</strain>
    </source>
</reference>
<dbReference type="Proteomes" id="UP000094336">
    <property type="component" value="Unassembled WGS sequence"/>
</dbReference>
<dbReference type="AlphaFoldDB" id="A0A1E3QKB4"/>
<sequence length="442" mass="50863">MPKQPIAPQNLRRLLSWTKKPEYEVLAKALNLLSSKPQPPYKPSLFKSAITADKHLPVTAGEKRVLSDALSTQMGRKHTQAQEQVGASVMTHYADLIRGLDLIHTYPMVDVSGKNDAEICDVIRCEKIQSEFQIINIFNQVRGRASYAVMNQLLTHPLTKNITPFMDLLGTALWLETDALKYEITVLKKLYEGKHPLTMIDSPEYIARFLPAMLRGDLPDRYQRLLWKFHFMCTPATLDATVERLMTQKVPITPSQLTAQLFLIWESMTSAVKSVECAAKIHHMHKAQQLLLNDFQAVFVDFINESFVRHNMKNRNLRIVDGRKSYSLSIFVKRFSIATQMNVYAEYPYSSGSFKFDVNDLEFARLLKFRAFSQDLLSKLQLNLVESTQANTEGFQLVDQYRKRIEEYLIDKIAFETKEEGTLTLIDQLKAEYRHTLVSMLM</sequence>
<evidence type="ECO:0000313" key="1">
    <source>
        <dbReference type="EMBL" id="ODQ77522.1"/>
    </source>
</evidence>
<accession>A0A1E3QKB4</accession>
<dbReference type="GeneID" id="30148485"/>
<dbReference type="RefSeq" id="XP_018982850.1">
    <property type="nucleotide sequence ID" value="XM_019130632.1"/>
</dbReference>
<organism evidence="1 2">
    <name type="scientific">Babjeviella inositovora NRRL Y-12698</name>
    <dbReference type="NCBI Taxonomy" id="984486"/>
    <lineage>
        <taxon>Eukaryota</taxon>
        <taxon>Fungi</taxon>
        <taxon>Dikarya</taxon>
        <taxon>Ascomycota</taxon>
        <taxon>Saccharomycotina</taxon>
        <taxon>Pichiomycetes</taxon>
        <taxon>Serinales incertae sedis</taxon>
        <taxon>Babjeviella</taxon>
    </lineage>
</organism>
<name>A0A1E3QKB4_9ASCO</name>
<gene>
    <name evidence="1" type="ORF">BABINDRAFT_169126</name>
</gene>
<dbReference type="EMBL" id="KV454440">
    <property type="protein sequence ID" value="ODQ77522.1"/>
    <property type="molecule type" value="Genomic_DNA"/>
</dbReference>
<keyword evidence="2" id="KW-1185">Reference proteome</keyword>
<protein>
    <submittedName>
        <fullName evidence="1">Uncharacterized protein</fullName>
    </submittedName>
</protein>